<comment type="caution">
    <text evidence="10">The sequence shown here is derived from an EMBL/GenBank/DDBJ whole genome shotgun (WGS) entry which is preliminary data.</text>
</comment>
<proteinExistence type="inferred from homology"/>
<dbReference type="Pfam" id="PF04324">
    <property type="entry name" value="Fer2_BFD"/>
    <property type="match status" value="2"/>
</dbReference>
<evidence type="ECO:0000259" key="9">
    <source>
        <dbReference type="Pfam" id="PF04324"/>
    </source>
</evidence>
<evidence type="ECO:0000256" key="4">
    <source>
        <dbReference type="ARBA" id="ARBA00022982"/>
    </source>
</evidence>
<sequence>MAGEIKICRCRDVSYLEIRKAMLEGARNLEDIMMETGAATCCGGCTSQVIGILESVCRCNNISMKEVIKTVNDGADTVEKVGEITKAGTTCGRCRPLIQNVIEVKR</sequence>
<keyword evidence="3" id="KW-0479">Metal-binding</keyword>
<dbReference type="InterPro" id="IPR007419">
    <property type="entry name" value="BFD-like_2Fe2S-bd_dom"/>
</dbReference>
<dbReference type="Gene3D" id="1.10.10.1100">
    <property type="entry name" value="BFD-like [2Fe-2S]-binding domain"/>
    <property type="match status" value="2"/>
</dbReference>
<keyword evidence="5" id="KW-0408">Iron</keyword>
<evidence type="ECO:0000256" key="3">
    <source>
        <dbReference type="ARBA" id="ARBA00022723"/>
    </source>
</evidence>
<accession>A0A4S2DIF5</accession>
<dbReference type="PANTHER" id="PTHR37424:SF1">
    <property type="entry name" value="BACTERIOFERRITIN-ASSOCIATED FERREDOXIN"/>
    <property type="match status" value="1"/>
</dbReference>
<evidence type="ECO:0000256" key="2">
    <source>
        <dbReference type="ARBA" id="ARBA00022714"/>
    </source>
</evidence>
<organism evidence="10 11">
    <name type="scientific">Clostridium sartagoforme</name>
    <dbReference type="NCBI Taxonomy" id="84031"/>
    <lineage>
        <taxon>Bacteria</taxon>
        <taxon>Bacillati</taxon>
        <taxon>Bacillota</taxon>
        <taxon>Clostridia</taxon>
        <taxon>Eubacteriales</taxon>
        <taxon>Clostridiaceae</taxon>
        <taxon>Clostridium</taxon>
    </lineage>
</organism>
<feature type="domain" description="BFD-like [2Fe-2S]-binding" evidence="9">
    <location>
        <begin position="7"/>
        <end position="54"/>
    </location>
</feature>
<dbReference type="GO" id="GO:0046872">
    <property type="term" value="F:metal ion binding"/>
    <property type="evidence" value="ECO:0007669"/>
    <property type="project" value="UniProtKB-KW"/>
</dbReference>
<dbReference type="InterPro" id="IPR052371">
    <property type="entry name" value="BFD-associated_ferredoxin"/>
</dbReference>
<keyword evidence="4" id="KW-0249">Electron transport</keyword>
<evidence type="ECO:0000256" key="5">
    <source>
        <dbReference type="ARBA" id="ARBA00023004"/>
    </source>
</evidence>
<dbReference type="AlphaFoldDB" id="A0A4S2DIF5"/>
<evidence type="ECO:0000256" key="6">
    <source>
        <dbReference type="ARBA" id="ARBA00023014"/>
    </source>
</evidence>
<dbReference type="InterPro" id="IPR041854">
    <property type="entry name" value="BFD-like_2Fe2S-bd_dom_sf"/>
</dbReference>
<protein>
    <recommendedName>
        <fullName evidence="7">Bacterioferritin-associated ferredoxin</fullName>
    </recommendedName>
</protein>
<gene>
    <name evidence="10" type="ORF">E5347_12840</name>
</gene>
<dbReference type="EMBL" id="SRYR01000008">
    <property type="protein sequence ID" value="TGY41362.1"/>
    <property type="molecule type" value="Genomic_DNA"/>
</dbReference>
<evidence type="ECO:0000313" key="10">
    <source>
        <dbReference type="EMBL" id="TGY41362.1"/>
    </source>
</evidence>
<reference evidence="10 11" key="1">
    <citation type="submission" date="2019-04" db="EMBL/GenBank/DDBJ databases">
        <title>Microbes associate with the intestines of laboratory mice.</title>
        <authorList>
            <person name="Navarre W."/>
            <person name="Wong E."/>
            <person name="Huang K."/>
            <person name="Tropini C."/>
            <person name="Ng K."/>
            <person name="Yu B."/>
        </authorList>
    </citation>
    <scope>NUCLEOTIDE SEQUENCE [LARGE SCALE GENOMIC DNA]</scope>
    <source>
        <strain evidence="10 11">NM50_B9-20</strain>
    </source>
</reference>
<evidence type="ECO:0000256" key="1">
    <source>
        <dbReference type="ARBA" id="ARBA00022448"/>
    </source>
</evidence>
<keyword evidence="11" id="KW-1185">Reference proteome</keyword>
<dbReference type="PANTHER" id="PTHR37424">
    <property type="entry name" value="BACTERIOFERRITIN-ASSOCIATED FERREDOXIN"/>
    <property type="match status" value="1"/>
</dbReference>
<evidence type="ECO:0000256" key="8">
    <source>
        <dbReference type="ARBA" id="ARBA00046332"/>
    </source>
</evidence>
<keyword evidence="1" id="KW-0813">Transport</keyword>
<keyword evidence="6" id="KW-0411">Iron-sulfur</keyword>
<dbReference type="Proteomes" id="UP000306888">
    <property type="component" value="Unassembled WGS sequence"/>
</dbReference>
<dbReference type="RefSeq" id="WP_136007628.1">
    <property type="nucleotide sequence ID" value="NZ_SRYR01000008.1"/>
</dbReference>
<evidence type="ECO:0000256" key="7">
    <source>
        <dbReference type="ARBA" id="ARBA00039386"/>
    </source>
</evidence>
<name>A0A4S2DIF5_9CLOT</name>
<dbReference type="OrthoDB" id="15293at2"/>
<comment type="similarity">
    <text evidence="8">Belongs to the Bfd family.</text>
</comment>
<dbReference type="GO" id="GO:0051537">
    <property type="term" value="F:2 iron, 2 sulfur cluster binding"/>
    <property type="evidence" value="ECO:0007669"/>
    <property type="project" value="UniProtKB-KW"/>
</dbReference>
<keyword evidence="2" id="KW-0001">2Fe-2S</keyword>
<feature type="domain" description="BFD-like [2Fe-2S]-binding" evidence="9">
    <location>
        <begin position="56"/>
        <end position="103"/>
    </location>
</feature>
<evidence type="ECO:0000313" key="11">
    <source>
        <dbReference type="Proteomes" id="UP000306888"/>
    </source>
</evidence>